<evidence type="ECO:0000313" key="1">
    <source>
        <dbReference type="EMBL" id="HIT86014.1"/>
    </source>
</evidence>
<dbReference type="InterPro" id="IPR011249">
    <property type="entry name" value="Metalloenz_LuxS/M16"/>
</dbReference>
<dbReference type="EMBL" id="DVLU01000097">
    <property type="protein sequence ID" value="HIT86014.1"/>
    <property type="molecule type" value="Genomic_DNA"/>
</dbReference>
<organism evidence="1 2">
    <name type="scientific">Candidatus Ornithomonoglobus intestinigallinarum</name>
    <dbReference type="NCBI Taxonomy" id="2840894"/>
    <lineage>
        <taxon>Bacteria</taxon>
        <taxon>Bacillati</taxon>
        <taxon>Bacillota</taxon>
        <taxon>Clostridia</taxon>
        <taxon>Candidatus Ornithomonoglobus</taxon>
    </lineage>
</organism>
<sequence>MNYVEFVSKLNNIMQNDPSYVTEKLNRIQEMLYNKYNARLVYSGSKESIQKNESAAEKFFEQLASKEKVRADYLNIKAPYENTAFKINAATNYNGIYAPLEALGLEYSGKTDVLVNCINDILTCTDESGARIPV</sequence>
<protein>
    <submittedName>
        <fullName evidence="1">Uncharacterized protein</fullName>
    </submittedName>
</protein>
<dbReference type="SUPFAM" id="SSF63411">
    <property type="entry name" value="LuxS/MPP-like metallohydrolase"/>
    <property type="match status" value="1"/>
</dbReference>
<proteinExistence type="predicted"/>
<name>A0A9D1H5V7_9FIRM</name>
<reference evidence="1" key="1">
    <citation type="submission" date="2020-10" db="EMBL/GenBank/DDBJ databases">
        <authorList>
            <person name="Gilroy R."/>
        </authorList>
    </citation>
    <scope>NUCLEOTIDE SEQUENCE</scope>
    <source>
        <strain evidence="1">CHK181-108</strain>
    </source>
</reference>
<dbReference type="Proteomes" id="UP000824165">
    <property type="component" value="Unassembled WGS sequence"/>
</dbReference>
<gene>
    <name evidence="1" type="ORF">IAA60_08970</name>
</gene>
<reference evidence="1" key="2">
    <citation type="journal article" date="2021" name="PeerJ">
        <title>Extensive microbial diversity within the chicken gut microbiome revealed by metagenomics and culture.</title>
        <authorList>
            <person name="Gilroy R."/>
            <person name="Ravi A."/>
            <person name="Getino M."/>
            <person name="Pursley I."/>
            <person name="Horton D.L."/>
            <person name="Alikhan N.F."/>
            <person name="Baker D."/>
            <person name="Gharbi K."/>
            <person name="Hall N."/>
            <person name="Watson M."/>
            <person name="Adriaenssens E.M."/>
            <person name="Foster-Nyarko E."/>
            <person name="Jarju S."/>
            <person name="Secka A."/>
            <person name="Antonio M."/>
            <person name="Oren A."/>
            <person name="Chaudhuri R.R."/>
            <person name="La Ragione R."/>
            <person name="Hildebrand F."/>
            <person name="Pallen M.J."/>
        </authorList>
    </citation>
    <scope>NUCLEOTIDE SEQUENCE</scope>
    <source>
        <strain evidence="1">CHK181-108</strain>
    </source>
</reference>
<dbReference type="GO" id="GO:0046872">
    <property type="term" value="F:metal ion binding"/>
    <property type="evidence" value="ECO:0007669"/>
    <property type="project" value="InterPro"/>
</dbReference>
<dbReference type="AlphaFoldDB" id="A0A9D1H5V7"/>
<evidence type="ECO:0000313" key="2">
    <source>
        <dbReference type="Proteomes" id="UP000824165"/>
    </source>
</evidence>
<accession>A0A9D1H5V7</accession>
<comment type="caution">
    <text evidence="1">The sequence shown here is derived from an EMBL/GenBank/DDBJ whole genome shotgun (WGS) entry which is preliminary data.</text>
</comment>
<dbReference type="Gene3D" id="3.30.830.10">
    <property type="entry name" value="Metalloenzyme, LuxS/M16 peptidase-like"/>
    <property type="match status" value="2"/>
</dbReference>